<evidence type="ECO:0008006" key="4">
    <source>
        <dbReference type="Google" id="ProtNLM"/>
    </source>
</evidence>
<evidence type="ECO:0000256" key="1">
    <source>
        <dbReference type="SAM" id="MobiDB-lite"/>
    </source>
</evidence>
<dbReference type="EMBL" id="JAWXXV010000001">
    <property type="protein sequence ID" value="MDX5983695.1"/>
    <property type="molecule type" value="Genomic_DNA"/>
</dbReference>
<organism evidence="2 3">
    <name type="scientific">Sphingomonas echinoides</name>
    <dbReference type="NCBI Taxonomy" id="59803"/>
    <lineage>
        <taxon>Bacteria</taxon>
        <taxon>Pseudomonadati</taxon>
        <taxon>Pseudomonadota</taxon>
        <taxon>Alphaproteobacteria</taxon>
        <taxon>Sphingomonadales</taxon>
        <taxon>Sphingomonadaceae</taxon>
        <taxon>Sphingomonas</taxon>
    </lineage>
</organism>
<keyword evidence="3" id="KW-1185">Reference proteome</keyword>
<proteinExistence type="predicted"/>
<sequence>MAASNKNELPLESPSNGNLALGEGENIDYTASSKPGDAAMADSGAAPEIASEPVVEPQGAGEPDDAADGVLDEKDAPDAGEAFQPVPMHDGEFVLRLSELGEWQHHPKRGSRLEAAHGPALKLSAADPATLRPIVVLPAVDGVYPIVDGRFLWAAIREANAGNEDIEVRCVLFDGDEKEAVAAVCDAALGTIDASAIEKAQALLSLTQTNGISRTAIAERYAGLTISKVSNMLIAAGMKAAYPALFAILHEPDRAPISYGVELNKVRKAMGDDFQSVLDRAIDLDVNGERCKPAEAFDALQIEREMGDDEVAPTVAAKPKPIVPITSEAIFGDDDAPVAAYERLADNIDRIRLPDASAMSLDEREAAAEACIVQIRRHFGLDQQG</sequence>
<protein>
    <recommendedName>
        <fullName evidence="4">Chromosome partitioning protein ParB</fullName>
    </recommendedName>
</protein>
<comment type="caution">
    <text evidence="2">The sequence shown here is derived from an EMBL/GenBank/DDBJ whole genome shotgun (WGS) entry which is preliminary data.</text>
</comment>
<dbReference type="RefSeq" id="WP_010404607.1">
    <property type="nucleotide sequence ID" value="NZ_JAWXXV010000001.1"/>
</dbReference>
<feature type="region of interest" description="Disordered" evidence="1">
    <location>
        <begin position="1"/>
        <end position="88"/>
    </location>
</feature>
<gene>
    <name evidence="2" type="ORF">SIL82_05430</name>
</gene>
<dbReference type="Proteomes" id="UP001279660">
    <property type="component" value="Unassembled WGS sequence"/>
</dbReference>
<accession>A0ABU4PJ87</accession>
<feature type="compositionally biased region" description="Polar residues" evidence="1">
    <location>
        <begin position="1"/>
        <end position="18"/>
    </location>
</feature>
<evidence type="ECO:0000313" key="2">
    <source>
        <dbReference type="EMBL" id="MDX5983695.1"/>
    </source>
</evidence>
<reference evidence="2 3" key="1">
    <citation type="submission" date="2023-11" db="EMBL/GenBank/DDBJ databases">
        <title>MicrobeMod: A computational toolkit for identifying prokaryotic methylation and restriction-modification with nanopore sequencing.</title>
        <authorList>
            <person name="Crits-Christoph A."/>
            <person name="Kang S.C."/>
            <person name="Lee H."/>
            <person name="Ostrov N."/>
        </authorList>
    </citation>
    <scope>NUCLEOTIDE SEQUENCE [LARGE SCALE GENOMIC DNA]</scope>
    <source>
        <strain evidence="2 3">ATCC 14820</strain>
    </source>
</reference>
<evidence type="ECO:0000313" key="3">
    <source>
        <dbReference type="Proteomes" id="UP001279660"/>
    </source>
</evidence>
<name>A0ABU4PJ87_9SPHN</name>